<dbReference type="SMART" id="SM00862">
    <property type="entry name" value="Trans_reg_C"/>
    <property type="match status" value="1"/>
</dbReference>
<proteinExistence type="predicted"/>
<dbReference type="Gene3D" id="6.10.250.690">
    <property type="match status" value="1"/>
</dbReference>
<feature type="domain" description="OmpR/PhoB-type" evidence="7">
    <location>
        <begin position="121"/>
        <end position="215"/>
    </location>
</feature>
<keyword evidence="2" id="KW-0902">Two-component regulatory system</keyword>
<evidence type="ECO:0000256" key="4">
    <source>
        <dbReference type="PROSITE-ProRule" id="PRU00169"/>
    </source>
</evidence>
<dbReference type="KEGG" id="slh:YH65_07685"/>
<dbReference type="Proteomes" id="UP000034444">
    <property type="component" value="Chromosome"/>
</dbReference>
<dbReference type="Pfam" id="PF00486">
    <property type="entry name" value="Trans_reg_C"/>
    <property type="match status" value="1"/>
</dbReference>
<dbReference type="InterPro" id="IPR016032">
    <property type="entry name" value="Sig_transdc_resp-reg_C-effctor"/>
</dbReference>
<dbReference type="RefSeq" id="WP_046551361.1">
    <property type="nucleotide sequence ID" value="NZ_CP011308.1"/>
</dbReference>
<dbReference type="InterPro" id="IPR001867">
    <property type="entry name" value="OmpR/PhoB-type_DNA-bd"/>
</dbReference>
<dbReference type="Pfam" id="PF00072">
    <property type="entry name" value="Response_reg"/>
    <property type="match status" value="1"/>
</dbReference>
<evidence type="ECO:0000259" key="7">
    <source>
        <dbReference type="PROSITE" id="PS51755"/>
    </source>
</evidence>
<feature type="modified residue" description="4-aspartylphosphate" evidence="4">
    <location>
        <position position="50"/>
    </location>
</feature>
<dbReference type="InterPro" id="IPR036388">
    <property type="entry name" value="WH-like_DNA-bd_sf"/>
</dbReference>
<name>A0A7U4M1Q9_9BACT</name>
<dbReference type="InterPro" id="IPR039420">
    <property type="entry name" value="WalR-like"/>
</dbReference>
<evidence type="ECO:0000256" key="5">
    <source>
        <dbReference type="PROSITE-ProRule" id="PRU01091"/>
    </source>
</evidence>
<dbReference type="EMBL" id="CP011308">
    <property type="protein sequence ID" value="AKF25283.1"/>
    <property type="molecule type" value="Genomic_DNA"/>
</dbReference>
<keyword evidence="9" id="KW-1185">Reference proteome</keyword>
<evidence type="ECO:0000313" key="9">
    <source>
        <dbReference type="Proteomes" id="UP000034444"/>
    </source>
</evidence>
<dbReference type="GO" id="GO:0032993">
    <property type="term" value="C:protein-DNA complex"/>
    <property type="evidence" value="ECO:0007669"/>
    <property type="project" value="TreeGrafter"/>
</dbReference>
<dbReference type="OrthoDB" id="5322762at2"/>
<feature type="domain" description="Response regulatory" evidence="6">
    <location>
        <begin position="2"/>
        <end position="116"/>
    </location>
</feature>
<evidence type="ECO:0000256" key="1">
    <source>
        <dbReference type="ARBA" id="ARBA00022553"/>
    </source>
</evidence>
<evidence type="ECO:0000313" key="8">
    <source>
        <dbReference type="EMBL" id="AKF25283.1"/>
    </source>
</evidence>
<keyword evidence="3 5" id="KW-0238">DNA-binding</keyword>
<dbReference type="SMART" id="SM00448">
    <property type="entry name" value="REC"/>
    <property type="match status" value="1"/>
</dbReference>
<dbReference type="AlphaFoldDB" id="A0A7U4M1Q9"/>
<dbReference type="PANTHER" id="PTHR48111">
    <property type="entry name" value="REGULATOR OF RPOS"/>
    <property type="match status" value="1"/>
</dbReference>
<evidence type="ECO:0008006" key="10">
    <source>
        <dbReference type="Google" id="ProtNLM"/>
    </source>
</evidence>
<feature type="DNA-binding region" description="OmpR/PhoB-type" evidence="5">
    <location>
        <begin position="121"/>
        <end position="215"/>
    </location>
</feature>
<dbReference type="InterPro" id="IPR001789">
    <property type="entry name" value="Sig_transdc_resp-reg_receiver"/>
</dbReference>
<dbReference type="SUPFAM" id="SSF46894">
    <property type="entry name" value="C-terminal effector domain of the bipartite response regulators"/>
    <property type="match status" value="1"/>
</dbReference>
<dbReference type="Gene3D" id="3.40.50.2300">
    <property type="match status" value="1"/>
</dbReference>
<accession>A0A7U4M1Q9</accession>
<dbReference type="GO" id="GO:0006355">
    <property type="term" value="P:regulation of DNA-templated transcription"/>
    <property type="evidence" value="ECO:0007669"/>
    <property type="project" value="InterPro"/>
</dbReference>
<evidence type="ECO:0000256" key="2">
    <source>
        <dbReference type="ARBA" id="ARBA00023012"/>
    </source>
</evidence>
<dbReference type="PROSITE" id="PS50110">
    <property type="entry name" value="RESPONSE_REGULATORY"/>
    <property type="match status" value="1"/>
</dbReference>
<dbReference type="Gene3D" id="1.10.10.10">
    <property type="entry name" value="Winged helix-like DNA-binding domain superfamily/Winged helix DNA-binding domain"/>
    <property type="match status" value="1"/>
</dbReference>
<dbReference type="InterPro" id="IPR011006">
    <property type="entry name" value="CheY-like_superfamily"/>
</dbReference>
<dbReference type="SUPFAM" id="SSF52172">
    <property type="entry name" value="CheY-like"/>
    <property type="match status" value="1"/>
</dbReference>
<dbReference type="GO" id="GO:0005829">
    <property type="term" value="C:cytosol"/>
    <property type="evidence" value="ECO:0007669"/>
    <property type="project" value="TreeGrafter"/>
</dbReference>
<dbReference type="GO" id="GO:0000156">
    <property type="term" value="F:phosphorelay response regulator activity"/>
    <property type="evidence" value="ECO:0007669"/>
    <property type="project" value="TreeGrafter"/>
</dbReference>
<dbReference type="GO" id="GO:0000976">
    <property type="term" value="F:transcription cis-regulatory region binding"/>
    <property type="evidence" value="ECO:0007669"/>
    <property type="project" value="TreeGrafter"/>
</dbReference>
<dbReference type="PANTHER" id="PTHR48111:SF40">
    <property type="entry name" value="PHOSPHATE REGULON TRANSCRIPTIONAL REGULATORY PROTEIN PHOB"/>
    <property type="match status" value="1"/>
</dbReference>
<evidence type="ECO:0000256" key="3">
    <source>
        <dbReference type="ARBA" id="ARBA00023125"/>
    </source>
</evidence>
<sequence>MRVFYLEDDEKLSQIVKEFLQDKVIIDAVNTFDEAQGHLLSYHYDIALLDRNIHGQDIGMNLIDMIKKQSQETGIIIMSAYSTINDKIDGLELGADDYMEKPFDMKELYARIQALHRRNVPKNIEVGPMIFDTTNKRIFHNEEEIFLTHKENDLLFYLLINKNKVISHEQLLHSLYVHPEEIASNTINVRINAIRKKLPVDLIKNIKTRGYIIEAQ</sequence>
<dbReference type="CDD" id="cd00383">
    <property type="entry name" value="trans_reg_C"/>
    <property type="match status" value="1"/>
</dbReference>
<reference evidence="9" key="2">
    <citation type="journal article" date="2017" name="Stand. Genomic Sci.">
        <title>Complete genome sequence of the sulfur-oxidizing chemolithoautotrophic Sulfurovum lithotrophicum 42BKTT.</title>
        <authorList>
            <person name="Jeon W."/>
            <person name="Priscilla L."/>
            <person name="Park G."/>
            <person name="Lee H."/>
            <person name="Lee N."/>
            <person name="Lee D."/>
            <person name="Kwon H."/>
            <person name="Ahn I."/>
            <person name="Lee C."/>
            <person name="Lee H."/>
            <person name="Ahn J."/>
        </authorList>
    </citation>
    <scope>NUCLEOTIDE SEQUENCE [LARGE SCALE GENOMIC DNA]</scope>
    <source>
        <strain evidence="9">ATCC BAA-797 / 42BKT</strain>
    </source>
</reference>
<evidence type="ECO:0000259" key="6">
    <source>
        <dbReference type="PROSITE" id="PS50110"/>
    </source>
</evidence>
<dbReference type="PROSITE" id="PS51755">
    <property type="entry name" value="OMPR_PHOB"/>
    <property type="match status" value="1"/>
</dbReference>
<organism evidence="8 9">
    <name type="scientific">Sulfurovum lithotrophicum</name>
    <dbReference type="NCBI Taxonomy" id="206403"/>
    <lineage>
        <taxon>Bacteria</taxon>
        <taxon>Pseudomonadati</taxon>
        <taxon>Campylobacterota</taxon>
        <taxon>Epsilonproteobacteria</taxon>
        <taxon>Campylobacterales</taxon>
        <taxon>Sulfurovaceae</taxon>
        <taxon>Sulfurovum</taxon>
    </lineage>
</organism>
<gene>
    <name evidence="8" type="ORF">YH65_07685</name>
</gene>
<keyword evidence="1 4" id="KW-0597">Phosphoprotein</keyword>
<protein>
    <recommendedName>
        <fullName evidence="10">DNA-binding response regulator</fullName>
    </recommendedName>
</protein>
<reference evidence="8 9" key="1">
    <citation type="submission" date="2015-04" db="EMBL/GenBank/DDBJ databases">
        <title>Complete genome sequence of Sulfurovum lithotrophicum ATCC BAA-797T.</title>
        <authorList>
            <person name="Ahn J."/>
            <person name="Park G."/>
            <person name="Jeon W."/>
            <person name="Jang Y."/>
            <person name="Jang M."/>
            <person name="Lee H."/>
            <person name="Lee H."/>
        </authorList>
    </citation>
    <scope>NUCLEOTIDE SEQUENCE [LARGE SCALE GENOMIC DNA]</scope>
    <source>
        <strain evidence="9">ATCC BAA-797 / 42BKT</strain>
    </source>
</reference>